<dbReference type="PANTHER" id="PTHR35175">
    <property type="entry name" value="DUF1289 DOMAIN-CONTAINING PROTEIN"/>
    <property type="match status" value="1"/>
</dbReference>
<name>A0A1S1X4G3_9NEIS</name>
<dbReference type="InterPro" id="IPR032720">
    <property type="entry name" value="Cys_rich_CWC"/>
</dbReference>
<dbReference type="PANTHER" id="PTHR35175:SF2">
    <property type="entry name" value="DUF1289 DOMAIN-CONTAINING PROTEIN"/>
    <property type="match status" value="1"/>
</dbReference>
<sequence>MFVTQEAKQSALPSPCIGVCRLDDGGQVCTGCRRTLGEIAGWSAFSADQKKQVWERLLALPMPVQAKTCPRCGNGFTCGAGGEAGGCWCADLPRQLSPSEAASDCLCPACLQKQLRAGV</sequence>
<evidence type="ECO:0000313" key="2">
    <source>
        <dbReference type="Proteomes" id="UP000180088"/>
    </source>
</evidence>
<dbReference type="Pfam" id="PF06945">
    <property type="entry name" value="DUF1289"/>
    <property type="match status" value="1"/>
</dbReference>
<dbReference type="Pfam" id="PF14375">
    <property type="entry name" value="Cys_rich_CWC"/>
    <property type="match status" value="1"/>
</dbReference>
<dbReference type="Proteomes" id="UP000180088">
    <property type="component" value="Unassembled WGS sequence"/>
</dbReference>
<dbReference type="STRING" id="1903179.BI347_13360"/>
<evidence type="ECO:0008006" key="3">
    <source>
        <dbReference type="Google" id="ProtNLM"/>
    </source>
</evidence>
<dbReference type="EMBL" id="MKCS01000001">
    <property type="protein sequence ID" value="OHX14379.1"/>
    <property type="molecule type" value="Genomic_DNA"/>
</dbReference>
<accession>A0A1S1X4G3</accession>
<protein>
    <recommendedName>
        <fullName evidence="3">DUF1289 domain-containing protein</fullName>
    </recommendedName>
</protein>
<organism evidence="1 2">
    <name type="scientific">Chromobacterium sphagni</name>
    <dbReference type="NCBI Taxonomy" id="1903179"/>
    <lineage>
        <taxon>Bacteria</taxon>
        <taxon>Pseudomonadati</taxon>
        <taxon>Pseudomonadota</taxon>
        <taxon>Betaproteobacteria</taxon>
        <taxon>Neisseriales</taxon>
        <taxon>Chromobacteriaceae</taxon>
        <taxon>Chromobacterium</taxon>
    </lineage>
</organism>
<dbReference type="AlphaFoldDB" id="A0A1S1X4G3"/>
<evidence type="ECO:0000313" key="1">
    <source>
        <dbReference type="EMBL" id="OHX14379.1"/>
    </source>
</evidence>
<proteinExistence type="predicted"/>
<dbReference type="InterPro" id="IPR010710">
    <property type="entry name" value="DUF1289"/>
</dbReference>
<comment type="caution">
    <text evidence="1">The sequence shown here is derived from an EMBL/GenBank/DDBJ whole genome shotgun (WGS) entry which is preliminary data.</text>
</comment>
<dbReference type="OrthoDB" id="8911262at2"/>
<gene>
    <name evidence="1" type="ORF">BI347_13360</name>
</gene>
<reference evidence="1 2" key="1">
    <citation type="submission" date="2016-09" db="EMBL/GenBank/DDBJ databases">
        <title>Chromobacterium muskegensis sp. nov., an insecticidal bacterium isolated from Sphagnum bogs.</title>
        <authorList>
            <person name="Sparks M.E."/>
            <person name="Blackburn M.B."/>
            <person name="Gundersen-Rindal D.E."/>
            <person name="Mitchell A."/>
            <person name="Farrar R."/>
            <person name="Kuhar D."/>
        </authorList>
    </citation>
    <scope>NUCLEOTIDE SEQUENCE [LARGE SCALE GENOMIC DNA]</scope>
    <source>
        <strain evidence="1 2">37-2</strain>
    </source>
</reference>